<keyword evidence="3" id="KW-1185">Reference proteome</keyword>
<feature type="transmembrane region" description="Helical" evidence="1">
    <location>
        <begin position="144"/>
        <end position="160"/>
    </location>
</feature>
<name>A0A9N9S9F1_9DIPT</name>
<sequence length="369" mass="43115">MQNLKIFTSVLYPLRFFGLQFYSINSINQFAAHQGTFETKFIILFIIALPTYSIISSYYYIFAFINFEDVASSHNVLQYEFKIVVYTGRFLIIVVSIFEAFLKTKKVKKIWTKCWKVSKVLSHEFGINLKGHYWKLHAVMKRRMMFIFIGLLIVEVVPQISPNFTLHTAVMIVTKLTGSIIISLVIFKHCFYVDFINLHISIITDIIKTKKLNKIHILRQCYTELIKMERLVNESVSLQLPITVSIIIMCLIRRAYRFYALFTGQLHVSAFIYTIMNNTSEELAYIYALCFCCDRTEIVMNNLKEAMRKVDCGHFNTERMKALSFLSDQILMQPIGFHVMSAYKLNIEYFAEVCMNYINVIFEELGLGL</sequence>
<organism evidence="2 3">
    <name type="scientific">Chironomus riparius</name>
    <dbReference type="NCBI Taxonomy" id="315576"/>
    <lineage>
        <taxon>Eukaryota</taxon>
        <taxon>Metazoa</taxon>
        <taxon>Ecdysozoa</taxon>
        <taxon>Arthropoda</taxon>
        <taxon>Hexapoda</taxon>
        <taxon>Insecta</taxon>
        <taxon>Pterygota</taxon>
        <taxon>Neoptera</taxon>
        <taxon>Endopterygota</taxon>
        <taxon>Diptera</taxon>
        <taxon>Nematocera</taxon>
        <taxon>Chironomoidea</taxon>
        <taxon>Chironomidae</taxon>
        <taxon>Chironominae</taxon>
        <taxon>Chironomus</taxon>
    </lineage>
</organism>
<proteinExistence type="predicted"/>
<reference evidence="2" key="2">
    <citation type="submission" date="2022-10" db="EMBL/GenBank/DDBJ databases">
        <authorList>
            <consortium name="ENA_rothamsted_submissions"/>
            <consortium name="culmorum"/>
            <person name="King R."/>
        </authorList>
    </citation>
    <scope>NUCLEOTIDE SEQUENCE</scope>
</reference>
<keyword evidence="1" id="KW-0812">Transmembrane</keyword>
<feature type="transmembrane region" description="Helical" evidence="1">
    <location>
        <begin position="166"/>
        <end position="187"/>
    </location>
</feature>
<evidence type="ECO:0000256" key="1">
    <source>
        <dbReference type="SAM" id="Phobius"/>
    </source>
</evidence>
<protein>
    <submittedName>
        <fullName evidence="2">Uncharacterized protein</fullName>
    </submittedName>
</protein>
<reference evidence="2" key="1">
    <citation type="submission" date="2022-01" db="EMBL/GenBank/DDBJ databases">
        <authorList>
            <person name="King R."/>
        </authorList>
    </citation>
    <scope>NUCLEOTIDE SEQUENCE</scope>
</reference>
<accession>A0A9N9S9F1</accession>
<dbReference type="OrthoDB" id="10557324at2759"/>
<evidence type="ECO:0000313" key="2">
    <source>
        <dbReference type="EMBL" id="CAG9811193.1"/>
    </source>
</evidence>
<dbReference type="Proteomes" id="UP001153620">
    <property type="component" value="Chromosome 4"/>
</dbReference>
<feature type="transmembrane region" description="Helical" evidence="1">
    <location>
        <begin position="258"/>
        <end position="276"/>
    </location>
</feature>
<gene>
    <name evidence="2" type="ORF">CHIRRI_LOCUS14002</name>
</gene>
<keyword evidence="1" id="KW-1133">Transmembrane helix</keyword>
<dbReference type="EMBL" id="OU895880">
    <property type="protein sequence ID" value="CAG9811193.1"/>
    <property type="molecule type" value="Genomic_DNA"/>
</dbReference>
<feature type="transmembrane region" description="Helical" evidence="1">
    <location>
        <begin position="83"/>
        <end position="102"/>
    </location>
</feature>
<dbReference type="AlphaFoldDB" id="A0A9N9S9F1"/>
<evidence type="ECO:0000313" key="3">
    <source>
        <dbReference type="Proteomes" id="UP001153620"/>
    </source>
</evidence>
<keyword evidence="1" id="KW-0472">Membrane</keyword>
<feature type="transmembrane region" description="Helical" evidence="1">
    <location>
        <begin position="41"/>
        <end position="63"/>
    </location>
</feature>